<comment type="similarity">
    <text evidence="1">Belongs to the ataxin-2 family.</text>
</comment>
<evidence type="ECO:0000313" key="4">
    <source>
        <dbReference type="EMBL" id="KAF2896551.1"/>
    </source>
</evidence>
<dbReference type="OrthoDB" id="2275718at2759"/>
<proteinExistence type="inferred from homology"/>
<dbReference type="InterPro" id="IPR045117">
    <property type="entry name" value="ATXN2-like"/>
</dbReference>
<feature type="domain" description="LsmAD" evidence="3">
    <location>
        <begin position="178"/>
        <end position="244"/>
    </location>
</feature>
<feature type="region of interest" description="Disordered" evidence="2">
    <location>
        <begin position="129"/>
        <end position="149"/>
    </location>
</feature>
<feature type="compositionally biased region" description="Low complexity" evidence="2">
    <location>
        <begin position="431"/>
        <end position="443"/>
    </location>
</feature>
<evidence type="ECO:0000259" key="3">
    <source>
        <dbReference type="SMART" id="SM01272"/>
    </source>
</evidence>
<dbReference type="InterPro" id="IPR009818">
    <property type="entry name" value="PAM2_motif"/>
</dbReference>
<dbReference type="GO" id="GO:0010494">
    <property type="term" value="C:cytoplasmic stress granule"/>
    <property type="evidence" value="ECO:0007669"/>
    <property type="project" value="TreeGrafter"/>
</dbReference>
<dbReference type="InterPro" id="IPR009604">
    <property type="entry name" value="LsmAD_domain"/>
</dbReference>
<feature type="compositionally biased region" description="Basic and acidic residues" evidence="2">
    <location>
        <begin position="327"/>
        <end position="340"/>
    </location>
</feature>
<evidence type="ECO:0000256" key="2">
    <source>
        <dbReference type="SAM" id="MobiDB-lite"/>
    </source>
</evidence>
<dbReference type="Proteomes" id="UP000801492">
    <property type="component" value="Unassembled WGS sequence"/>
</dbReference>
<feature type="compositionally biased region" description="Pro residues" evidence="2">
    <location>
        <begin position="679"/>
        <end position="711"/>
    </location>
</feature>
<feature type="compositionally biased region" description="Low complexity" evidence="2">
    <location>
        <begin position="542"/>
        <end position="558"/>
    </location>
</feature>
<feature type="region of interest" description="Disordered" evidence="2">
    <location>
        <begin position="249"/>
        <end position="579"/>
    </location>
</feature>
<organism evidence="4 5">
    <name type="scientific">Ignelater luminosus</name>
    <name type="common">Cucubano</name>
    <name type="synonym">Pyrophorus luminosus</name>
    <dbReference type="NCBI Taxonomy" id="2038154"/>
    <lineage>
        <taxon>Eukaryota</taxon>
        <taxon>Metazoa</taxon>
        <taxon>Ecdysozoa</taxon>
        <taxon>Arthropoda</taxon>
        <taxon>Hexapoda</taxon>
        <taxon>Insecta</taxon>
        <taxon>Pterygota</taxon>
        <taxon>Neoptera</taxon>
        <taxon>Endopterygota</taxon>
        <taxon>Coleoptera</taxon>
        <taxon>Polyphaga</taxon>
        <taxon>Elateriformia</taxon>
        <taxon>Elateroidea</taxon>
        <taxon>Elateridae</taxon>
        <taxon>Agrypninae</taxon>
        <taxon>Pyrophorini</taxon>
        <taxon>Ignelater</taxon>
    </lineage>
</organism>
<protein>
    <recommendedName>
        <fullName evidence="3">LsmAD domain-containing protein</fullName>
    </recommendedName>
</protein>
<dbReference type="PANTHER" id="PTHR12854:SF7">
    <property type="entry name" value="ATAXIN-2 HOMOLOG"/>
    <property type="match status" value="1"/>
</dbReference>
<feature type="compositionally biased region" description="Low complexity" evidence="2">
    <location>
        <begin position="493"/>
        <end position="512"/>
    </location>
</feature>
<gene>
    <name evidence="4" type="ORF">ILUMI_09601</name>
</gene>
<evidence type="ECO:0000313" key="5">
    <source>
        <dbReference type="Proteomes" id="UP000801492"/>
    </source>
</evidence>
<comment type="caution">
    <text evidence="4">The sequence shown here is derived from an EMBL/GenBank/DDBJ whole genome shotgun (WGS) entry which is preliminary data.</text>
</comment>
<name>A0A8K0GEW2_IGNLU</name>
<sequence>MNNKRKNRGGTLRPPRVRSVVTEGVYNNAHFMHAATSHVGNVVRIQTASGSVWEGVFRTFSSQFDVVLEVATKVENPDSNNSSLAADSLADKLIFKSCDIISMVAKDVDLDFATRDTFQTDTAISAKFNGQQKSLEEKELEPWDPSSGVNGGDTSLELEPGANGWDANDMFRKNEQVYGVTSTYDQSLAGYTVQLQHSDSADYREQEAKAEQIASEIESQPNYKARLDLENGDEEERFAAVIRPGQNVQLQDTNYSKPGLDTTSSGGKYVPPAKRKNQTTGKLMRSTPPPSQGSSTQTTPSPKSNIPPMQYPTHPSPHSNTAPPVSHVRDNQNRDREITRESTPNHSVHSPHGPLPPQGAIHLPPTPPVATQHPMTNHAPPTTHVYNPPLQRQGPPPSGGPATSKPQLNGETKPVPQRNPRNNYPPPNNVPPQVQYQEQQKPEGVGRGPRHRDEINKELHKFSQDFKIAPPPPSEPVVINQVPEQLPPPPQNQHPAQQATPPQPQQSISPPQEGIDKVTNTLKKSTLNPNAKEFVLNPAAKPFTPRSPSTPSASRPHTPQTPSHSPYIPATVSGPPGQPSMPLVMGYMVPSQPQYQPQPHPQGNRIRKVPMGQMRADMASQMQVAAATGQPLLAPAPIQQFVYPPGINPQAYQQMHTVRMYESPQIQYIPQNPSNAPSPAQPPTPYTPNQGPQPPPQQYQAAPPPQGPPQFPIMCPLIPTQPHMMPAGMHYIQQPPPPQGPIQVILPQPPHQPQQHAPAP</sequence>
<dbReference type="Pfam" id="PF06741">
    <property type="entry name" value="LsmAD"/>
    <property type="match status" value="1"/>
</dbReference>
<feature type="compositionally biased region" description="Low complexity" evidence="2">
    <location>
        <begin position="292"/>
        <end position="302"/>
    </location>
</feature>
<dbReference type="SMART" id="SM01272">
    <property type="entry name" value="LsmAD"/>
    <property type="match status" value="1"/>
</dbReference>
<feature type="compositionally biased region" description="Polar residues" evidence="2">
    <location>
        <begin position="249"/>
        <end position="266"/>
    </location>
</feature>
<accession>A0A8K0GEW2</accession>
<feature type="compositionally biased region" description="Polar residues" evidence="2">
    <location>
        <begin position="518"/>
        <end position="529"/>
    </location>
</feature>
<reference evidence="4" key="1">
    <citation type="submission" date="2019-08" db="EMBL/GenBank/DDBJ databases">
        <title>The genome of the North American firefly Photinus pyralis.</title>
        <authorList>
            <consortium name="Photinus pyralis genome working group"/>
            <person name="Fallon T.R."/>
            <person name="Sander Lower S.E."/>
            <person name="Weng J.-K."/>
        </authorList>
    </citation>
    <scope>NUCLEOTIDE SEQUENCE</scope>
    <source>
        <strain evidence="4">TRF0915ILg1</strain>
        <tissue evidence="4">Whole body</tissue>
    </source>
</reference>
<evidence type="ECO:0000256" key="1">
    <source>
        <dbReference type="ARBA" id="ARBA00007503"/>
    </source>
</evidence>
<dbReference type="PANTHER" id="PTHR12854">
    <property type="entry name" value="ATAXIN 2-RELATED"/>
    <property type="match status" value="1"/>
</dbReference>
<dbReference type="EMBL" id="VTPC01004935">
    <property type="protein sequence ID" value="KAF2896551.1"/>
    <property type="molecule type" value="Genomic_DNA"/>
</dbReference>
<dbReference type="Pfam" id="PF07145">
    <property type="entry name" value="PAM2"/>
    <property type="match status" value="1"/>
</dbReference>
<dbReference type="AlphaFoldDB" id="A0A8K0GEW2"/>
<feature type="compositionally biased region" description="Basic and acidic residues" evidence="2">
    <location>
        <begin position="451"/>
        <end position="464"/>
    </location>
</feature>
<dbReference type="GO" id="GO:0034063">
    <property type="term" value="P:stress granule assembly"/>
    <property type="evidence" value="ECO:0007669"/>
    <property type="project" value="TreeGrafter"/>
</dbReference>
<dbReference type="Pfam" id="PF14438">
    <property type="entry name" value="SM-ATX"/>
    <property type="match status" value="1"/>
</dbReference>
<keyword evidence="5" id="KW-1185">Reference proteome</keyword>
<feature type="region of interest" description="Disordered" evidence="2">
    <location>
        <begin position="668"/>
        <end position="760"/>
    </location>
</feature>
<dbReference type="InterPro" id="IPR025852">
    <property type="entry name" value="SM_dom_ATX"/>
</dbReference>
<dbReference type="GO" id="GO:0003729">
    <property type="term" value="F:mRNA binding"/>
    <property type="evidence" value="ECO:0007669"/>
    <property type="project" value="TreeGrafter"/>
</dbReference>